<organism evidence="2 3">
    <name type="scientific">Virgisporangium aurantiacum</name>
    <dbReference type="NCBI Taxonomy" id="175570"/>
    <lineage>
        <taxon>Bacteria</taxon>
        <taxon>Bacillati</taxon>
        <taxon>Actinomycetota</taxon>
        <taxon>Actinomycetes</taxon>
        <taxon>Micromonosporales</taxon>
        <taxon>Micromonosporaceae</taxon>
        <taxon>Virgisporangium</taxon>
    </lineage>
</organism>
<dbReference type="EMBL" id="BOPG01000017">
    <property type="protein sequence ID" value="GIJ55307.1"/>
    <property type="molecule type" value="Genomic_DNA"/>
</dbReference>
<evidence type="ECO:0000313" key="2">
    <source>
        <dbReference type="EMBL" id="GIJ55307.1"/>
    </source>
</evidence>
<sequence>MAVPLRVDLTPDRADAQPGEAFALQVSVRNTSDVVEHYGLDLLGLPQNTGARVEPDLIKLRPGETGSASVRLTLGTDPPAMAGIYTVGVLARSRYRPEISRCEELTVNVAVVQQIGLQVAPEVAVGKRSAKYQVQVVNSGNVPVRLLLAATDPERRAKSRFNPPMLALQSGDAETVALAVRAPVPWNRETQRALKIEAGGDGAYGAAAATFLQRPRFASKLARVVGAVGALGVIAGAILGSALIARAVNEPDPEPSPTVAAGAPSAGEPTKAASAGAGASSAAVSSPGGSPSGSASSAPVAPGAGLKEVDLTRPGFGKVVPSDAFAADGLTLGGNPDQGGDAACVNATGLAVRGTAAAPFLASALPDKPDQCNTAPIQIRFKNKASKVELVYVGPGERKIEVVFKDLSKMIVPGTSVSDDGSHGGIDFVVISGATTGAPVAPALKAVKFIPLSG</sequence>
<accession>A0A8J3Z285</accession>
<keyword evidence="3" id="KW-1185">Reference proteome</keyword>
<proteinExistence type="predicted"/>
<evidence type="ECO:0000313" key="3">
    <source>
        <dbReference type="Proteomes" id="UP000612585"/>
    </source>
</evidence>
<feature type="region of interest" description="Disordered" evidence="1">
    <location>
        <begin position="251"/>
        <end position="302"/>
    </location>
</feature>
<protein>
    <recommendedName>
        <fullName evidence="4">NPCBM-associated, NEW3 domain of alpha-galactosidase</fullName>
    </recommendedName>
</protein>
<feature type="compositionally biased region" description="Low complexity" evidence="1">
    <location>
        <begin position="272"/>
        <end position="302"/>
    </location>
</feature>
<dbReference type="AlphaFoldDB" id="A0A8J3Z285"/>
<evidence type="ECO:0008006" key="4">
    <source>
        <dbReference type="Google" id="ProtNLM"/>
    </source>
</evidence>
<gene>
    <name evidence="2" type="ORF">Vau01_028230</name>
</gene>
<evidence type="ECO:0000256" key="1">
    <source>
        <dbReference type="SAM" id="MobiDB-lite"/>
    </source>
</evidence>
<reference evidence="2" key="1">
    <citation type="submission" date="2021-01" db="EMBL/GenBank/DDBJ databases">
        <title>Whole genome shotgun sequence of Virgisporangium aurantiacum NBRC 16421.</title>
        <authorList>
            <person name="Komaki H."/>
            <person name="Tamura T."/>
        </authorList>
    </citation>
    <scope>NUCLEOTIDE SEQUENCE</scope>
    <source>
        <strain evidence="2">NBRC 16421</strain>
    </source>
</reference>
<dbReference type="RefSeq" id="WP_203991944.1">
    <property type="nucleotide sequence ID" value="NZ_BOPG01000017.1"/>
</dbReference>
<dbReference type="Proteomes" id="UP000612585">
    <property type="component" value="Unassembled WGS sequence"/>
</dbReference>
<name>A0A8J3Z285_9ACTN</name>
<comment type="caution">
    <text evidence="2">The sequence shown here is derived from an EMBL/GenBank/DDBJ whole genome shotgun (WGS) entry which is preliminary data.</text>
</comment>